<name>A0ABT5SWY0_9PSEU</name>
<gene>
    <name evidence="1" type="ORF">PGB27_18155</name>
</gene>
<comment type="caution">
    <text evidence="1">The sequence shown here is derived from an EMBL/GenBank/DDBJ whole genome shotgun (WGS) entry which is preliminary data.</text>
</comment>
<dbReference type="RefSeq" id="WP_274201787.1">
    <property type="nucleotide sequence ID" value="NZ_JAQZAO010000007.1"/>
</dbReference>
<keyword evidence="2" id="KW-1185">Reference proteome</keyword>
<dbReference type="EMBL" id="JAQZAO010000007">
    <property type="protein sequence ID" value="MDD7967264.1"/>
    <property type="molecule type" value="Genomic_DNA"/>
</dbReference>
<evidence type="ECO:0000313" key="1">
    <source>
        <dbReference type="EMBL" id="MDD7967264.1"/>
    </source>
</evidence>
<proteinExistence type="predicted"/>
<dbReference type="Proteomes" id="UP001300763">
    <property type="component" value="Unassembled WGS sequence"/>
</dbReference>
<organism evidence="1 2">
    <name type="scientific">Actinomycetospora lemnae</name>
    <dbReference type="NCBI Taxonomy" id="3019891"/>
    <lineage>
        <taxon>Bacteria</taxon>
        <taxon>Bacillati</taxon>
        <taxon>Actinomycetota</taxon>
        <taxon>Actinomycetes</taxon>
        <taxon>Pseudonocardiales</taxon>
        <taxon>Pseudonocardiaceae</taxon>
        <taxon>Actinomycetospora</taxon>
    </lineage>
</organism>
<dbReference type="NCBIfam" id="TIGR04042">
    <property type="entry name" value="MSMEG_0570_fam"/>
    <property type="match status" value="1"/>
</dbReference>
<evidence type="ECO:0000313" key="2">
    <source>
        <dbReference type="Proteomes" id="UP001300763"/>
    </source>
</evidence>
<dbReference type="InterPro" id="IPR023846">
    <property type="entry name" value="CHP04042_MSMEG0570"/>
</dbReference>
<protein>
    <submittedName>
        <fullName evidence="1">MSMEG_0570 family nitrogen starvation response protein</fullName>
    </submittedName>
</protein>
<reference evidence="1 2" key="1">
    <citation type="submission" date="2023-02" db="EMBL/GenBank/DDBJ databases">
        <title>Genome sequencing required for Actinomycetospora new species description.</title>
        <authorList>
            <person name="Saimee Y."/>
            <person name="Duangmal K."/>
        </authorList>
    </citation>
    <scope>NUCLEOTIDE SEQUENCE [LARGE SCALE GENOMIC DNA]</scope>
    <source>
        <strain evidence="1 2">DW7H6</strain>
    </source>
</reference>
<sequence length="94" mass="10505">MPEVHVRLRWPDGTARRYYSPSLVLTEHVEEGVGYPTPDLLVRARTALTEASERVRARYGFPCRLAAASLAAIEQDAERHGTTPGVVRVEGFDR</sequence>
<accession>A0ABT5SWY0</accession>